<name>A0A833H1H0_9LEPT</name>
<dbReference type="AlphaFoldDB" id="A0A833H1H0"/>
<dbReference type="InterPro" id="IPR011990">
    <property type="entry name" value="TPR-like_helical_dom_sf"/>
</dbReference>
<dbReference type="PANTHER" id="PTHR12558:SF13">
    <property type="entry name" value="CELL DIVISION CYCLE PROTEIN 27 HOMOLOG"/>
    <property type="match status" value="1"/>
</dbReference>
<feature type="repeat" description="TPR" evidence="1">
    <location>
        <begin position="84"/>
        <end position="117"/>
    </location>
</feature>
<dbReference type="PANTHER" id="PTHR12558">
    <property type="entry name" value="CELL DIVISION CYCLE 16,23,27"/>
    <property type="match status" value="1"/>
</dbReference>
<dbReference type="Pfam" id="PF13432">
    <property type="entry name" value="TPR_16"/>
    <property type="match status" value="3"/>
</dbReference>
<dbReference type="PROSITE" id="PS51257">
    <property type="entry name" value="PROKAR_LIPOPROTEIN"/>
    <property type="match status" value="1"/>
</dbReference>
<dbReference type="Gene3D" id="1.25.40.10">
    <property type="entry name" value="Tetratricopeptide repeat domain"/>
    <property type="match status" value="4"/>
</dbReference>
<organism evidence="2 3">
    <name type="scientific">Leptonema illini</name>
    <dbReference type="NCBI Taxonomy" id="183"/>
    <lineage>
        <taxon>Bacteria</taxon>
        <taxon>Pseudomonadati</taxon>
        <taxon>Spirochaetota</taxon>
        <taxon>Spirochaetia</taxon>
        <taxon>Leptospirales</taxon>
        <taxon>Leptospiraceae</taxon>
        <taxon>Leptonema</taxon>
    </lineage>
</organism>
<dbReference type="PROSITE" id="PS50005">
    <property type="entry name" value="TPR"/>
    <property type="match status" value="8"/>
</dbReference>
<feature type="repeat" description="TPR" evidence="1">
    <location>
        <begin position="708"/>
        <end position="741"/>
    </location>
</feature>
<feature type="repeat" description="TPR" evidence="1">
    <location>
        <begin position="187"/>
        <end position="220"/>
    </location>
</feature>
<comment type="caution">
    <text evidence="2">The sequence shown here is derived from an EMBL/GenBank/DDBJ whole genome shotgun (WGS) entry which is preliminary data.</text>
</comment>
<dbReference type="Proteomes" id="UP000460298">
    <property type="component" value="Unassembled WGS sequence"/>
</dbReference>
<sequence>MKERSRKGRPMKRLIIITTLAILASCATQELRRSAAKDTAISGDPVQSARVRSLLDQGNLALVKRDYRTAENKAQESLQVLQTYQGHYLLGMVYKEQGKTDEALQSLLRAEELAPDQEQILLSLGLIYGSRGDLDLSLKRFQRLLELHPDDPAYNYRAGVLNKEKKSYERSLSLLKKADVDGFEYRDQALLQLGDVCLELRRFDEADEYFRRAQRANPKMQDALKGSDASQTARLLEQGNLFFRKKDYARAEASFREAMQLSPRSPGPRLQLGSVFLARGNVAGARKEFEEALRVSPESREARILIASTARRQADYDRSLKVIEEGLRRNPDDAELLNQLGLHYAAQGDREKAVMIFERILTKDERFIPARKNALFQYIELGRFADARRHLAVIQKTESGPEWKETAERIQIHEMLERGHALFGRGQYRRAETEYTKALRLKKDYAPTLIAIGRARLLNNNFKGAEAAFRTVRASEPANPEALEGLLSLYQKTGNTRARSALQREIQQMSATNPEVLLAFARMKEDEGRRDEAYQEYRSLLARLPGNAYVKRRMAGIQIEYAIEKNARNRFDEAASHLKEAERLDPAHPALARNRQIIEENRKFRHLIPEIERAEESFRRAEYKKAEDQFSRLYRQWQRPSFLVRLAEIRFETGREAAGQAMLIEALKKDPAGIEYREALYSRLLDRRQLDEAEQGFKKILAEDESAFFSSYKLGVIEMLRERYDRALEHMQQALLYRPDFLPARIARGVIYYEQEKKAEARREFEEARKIERHGQELALLNLALMEWNDGSQRTERSLTELTRIFPDFADPHYHLAYLHYSKGNQRAALQSIDRALAIQKTPEFLFARIEILDKMKSRELEASGRQFLKEYPGDDRAGKVRRLLASAGGQKDFLEPAMRYPAGNDPVYAFAESFLIVRKDMVLGVERGTDRVLFQVDVKPVAHHLDGFLLVLEKGRLRSFDPITGEELLPVAVPATACDVSGTGADPIVQLQCGNRPAVFRKARTTAEYTAPVGAKMIALNSGADAKTSYAVYVANKITLLDSELKAKADFTAPSRIEDLRVADDGSRIILQTASELIFLSADSLSKERGIALKGRKAVLASQPILVSGNTVDLFSDEGKEIVSFKLPENPISVETISVVSSDRISFIGRNRQLLLVNKEGQVLLRENLSGASIYSVRIGK</sequence>
<feature type="repeat" description="TPR" evidence="1">
    <location>
        <begin position="118"/>
        <end position="151"/>
    </location>
</feature>
<dbReference type="Pfam" id="PF14559">
    <property type="entry name" value="TPR_19"/>
    <property type="match status" value="1"/>
</dbReference>
<evidence type="ECO:0000313" key="3">
    <source>
        <dbReference type="Proteomes" id="UP000460298"/>
    </source>
</evidence>
<evidence type="ECO:0000313" key="2">
    <source>
        <dbReference type="EMBL" id="KAB2932598.1"/>
    </source>
</evidence>
<dbReference type="SMART" id="SM00028">
    <property type="entry name" value="TPR"/>
    <property type="match status" value="14"/>
</dbReference>
<evidence type="ECO:0000256" key="1">
    <source>
        <dbReference type="PROSITE-ProRule" id="PRU00339"/>
    </source>
</evidence>
<dbReference type="Pfam" id="PF13414">
    <property type="entry name" value="TPR_11"/>
    <property type="match status" value="1"/>
</dbReference>
<reference evidence="2 3" key="1">
    <citation type="submission" date="2019-10" db="EMBL/GenBank/DDBJ databases">
        <title>Extracellular Electron Transfer in a Candidatus Methanoperedens spp. Enrichment Culture.</title>
        <authorList>
            <person name="Berger S."/>
            <person name="Rangel Shaw D."/>
            <person name="Berben T."/>
            <person name="In 'T Zandt M."/>
            <person name="Frank J."/>
            <person name="Reimann J."/>
            <person name="Jetten M.S.M."/>
            <person name="Welte C.U."/>
        </authorList>
    </citation>
    <scope>NUCLEOTIDE SEQUENCE [LARGE SCALE GENOMIC DNA]</scope>
    <source>
        <strain evidence="2">SB12</strain>
    </source>
</reference>
<feature type="repeat" description="TPR" evidence="1">
    <location>
        <begin position="232"/>
        <end position="265"/>
    </location>
</feature>
<gene>
    <name evidence="2" type="ORF">F9K24_09465</name>
</gene>
<feature type="repeat" description="TPR" evidence="1">
    <location>
        <begin position="266"/>
        <end position="299"/>
    </location>
</feature>
<proteinExistence type="predicted"/>
<keyword evidence="1" id="KW-0802">TPR repeat</keyword>
<dbReference type="InterPro" id="IPR019734">
    <property type="entry name" value="TPR_rpt"/>
</dbReference>
<protein>
    <submittedName>
        <fullName evidence="2">Tetratricopeptide repeat protein</fullName>
    </submittedName>
</protein>
<feature type="repeat" description="TPR" evidence="1">
    <location>
        <begin position="412"/>
        <end position="445"/>
    </location>
</feature>
<dbReference type="SUPFAM" id="SSF48452">
    <property type="entry name" value="TPR-like"/>
    <property type="match status" value="3"/>
</dbReference>
<accession>A0A833H1H0</accession>
<dbReference type="EMBL" id="WBUI01000008">
    <property type="protein sequence ID" value="KAB2932598.1"/>
    <property type="molecule type" value="Genomic_DNA"/>
</dbReference>
<feature type="repeat" description="TPR" evidence="1">
    <location>
        <begin position="334"/>
        <end position="367"/>
    </location>
</feature>